<reference evidence="2" key="1">
    <citation type="submission" date="2022-07" db="EMBL/GenBank/DDBJ databases">
        <title>Phylogenomic reconstructions and comparative analyses of Kickxellomycotina fungi.</title>
        <authorList>
            <person name="Reynolds N.K."/>
            <person name="Stajich J.E."/>
            <person name="Barry K."/>
            <person name="Grigoriev I.V."/>
            <person name="Crous P."/>
            <person name="Smith M.E."/>
        </authorList>
    </citation>
    <scope>NUCLEOTIDE SEQUENCE</scope>
    <source>
        <strain evidence="2">BCRC 34489</strain>
    </source>
</reference>
<accession>A0A9W8HF50</accession>
<dbReference type="Proteomes" id="UP001140172">
    <property type="component" value="Unassembled WGS sequence"/>
</dbReference>
<name>A0A9W8HF50_9FUNG</name>
<feature type="region of interest" description="Disordered" evidence="1">
    <location>
        <begin position="40"/>
        <end position="67"/>
    </location>
</feature>
<dbReference type="EMBL" id="JANBUM010000183">
    <property type="protein sequence ID" value="KAJ2782193.1"/>
    <property type="molecule type" value="Genomic_DNA"/>
</dbReference>
<organism evidence="2 3">
    <name type="scientific">Coemansia interrupta</name>
    <dbReference type="NCBI Taxonomy" id="1126814"/>
    <lineage>
        <taxon>Eukaryota</taxon>
        <taxon>Fungi</taxon>
        <taxon>Fungi incertae sedis</taxon>
        <taxon>Zoopagomycota</taxon>
        <taxon>Kickxellomycotina</taxon>
        <taxon>Kickxellomycetes</taxon>
        <taxon>Kickxellales</taxon>
        <taxon>Kickxellaceae</taxon>
        <taxon>Coemansia</taxon>
    </lineage>
</organism>
<gene>
    <name evidence="2" type="ORF">GGI15_002991</name>
</gene>
<keyword evidence="3" id="KW-1185">Reference proteome</keyword>
<evidence type="ECO:0000256" key="1">
    <source>
        <dbReference type="SAM" id="MobiDB-lite"/>
    </source>
</evidence>
<sequence length="202" mass="22643">MSRLVGIGICAIGISLLHAFGTRDIISRISSLYSKTLSTENRPAVQTKQRKARSGGKRKARAAGKRKGDVALSRLINTSLTKQLNNAITHVLGGQTTRKKQHKSKDETNLEDWIPGRPDNVWSKVNGIRSRQQRQTEYSYSDIRNAFEICQQNTRGSGKYPTASPGADMQKQGYLGTISCLRQEIEDLRTDQSRLWFLHSIV</sequence>
<evidence type="ECO:0000313" key="3">
    <source>
        <dbReference type="Proteomes" id="UP001140172"/>
    </source>
</evidence>
<protein>
    <submittedName>
        <fullName evidence="2">Uncharacterized protein</fullName>
    </submittedName>
</protein>
<proteinExistence type="predicted"/>
<evidence type="ECO:0000313" key="2">
    <source>
        <dbReference type="EMBL" id="KAJ2782193.1"/>
    </source>
</evidence>
<dbReference type="AlphaFoldDB" id="A0A9W8HF50"/>
<feature type="compositionally biased region" description="Basic residues" evidence="1">
    <location>
        <begin position="48"/>
        <end position="65"/>
    </location>
</feature>
<comment type="caution">
    <text evidence="2">The sequence shown here is derived from an EMBL/GenBank/DDBJ whole genome shotgun (WGS) entry which is preliminary data.</text>
</comment>